<dbReference type="InterPro" id="IPR052988">
    <property type="entry name" value="Oryzine_lactonohydrolase"/>
</dbReference>
<organism evidence="2 3">
    <name type="scientific">Moniliophthora roreri</name>
    <name type="common">Frosty pod rot fungus</name>
    <name type="synonym">Monilia roreri</name>
    <dbReference type="NCBI Taxonomy" id="221103"/>
    <lineage>
        <taxon>Eukaryota</taxon>
        <taxon>Fungi</taxon>
        <taxon>Dikarya</taxon>
        <taxon>Basidiomycota</taxon>
        <taxon>Agaricomycotina</taxon>
        <taxon>Agaricomycetes</taxon>
        <taxon>Agaricomycetidae</taxon>
        <taxon>Agaricales</taxon>
        <taxon>Marasmiineae</taxon>
        <taxon>Marasmiaceae</taxon>
        <taxon>Moniliophthora</taxon>
    </lineage>
</organism>
<accession>A0A0W0FT62</accession>
<proteinExistence type="predicted"/>
<dbReference type="Gene3D" id="2.120.10.30">
    <property type="entry name" value="TolB, C-terminal domain"/>
    <property type="match status" value="1"/>
</dbReference>
<evidence type="ECO:0000259" key="1">
    <source>
        <dbReference type="Pfam" id="PF08450"/>
    </source>
</evidence>
<name>A0A0W0FT62_MONRR</name>
<dbReference type="EMBL" id="LATX01001675">
    <property type="protein sequence ID" value="KTB39438.1"/>
    <property type="molecule type" value="Genomic_DNA"/>
</dbReference>
<dbReference type="AlphaFoldDB" id="A0A0W0FT62"/>
<dbReference type="eggNOG" id="ENOG502QW39">
    <property type="taxonomic scope" value="Eukaryota"/>
</dbReference>
<evidence type="ECO:0000313" key="3">
    <source>
        <dbReference type="Proteomes" id="UP000054988"/>
    </source>
</evidence>
<dbReference type="Pfam" id="PF08450">
    <property type="entry name" value="SGL"/>
    <property type="match status" value="1"/>
</dbReference>
<comment type="caution">
    <text evidence="2">The sequence shown here is derived from an EMBL/GenBank/DDBJ whole genome shotgun (WGS) entry which is preliminary data.</text>
</comment>
<evidence type="ECO:0000313" key="2">
    <source>
        <dbReference type="EMBL" id="KTB39438.1"/>
    </source>
</evidence>
<dbReference type="InterPro" id="IPR013658">
    <property type="entry name" value="SGL"/>
</dbReference>
<gene>
    <name evidence="2" type="ORF">WG66_7973</name>
</gene>
<dbReference type="Proteomes" id="UP000054988">
    <property type="component" value="Unassembled WGS sequence"/>
</dbReference>
<reference evidence="2 3" key="1">
    <citation type="submission" date="2015-12" db="EMBL/GenBank/DDBJ databases">
        <title>Draft genome sequence of Moniliophthora roreri, the causal agent of frosty pod rot of cacao.</title>
        <authorList>
            <person name="Aime M.C."/>
            <person name="Diaz-Valderrama J.R."/>
            <person name="Kijpornyongpan T."/>
            <person name="Phillips-Mora W."/>
        </authorList>
    </citation>
    <scope>NUCLEOTIDE SEQUENCE [LARGE SCALE GENOMIC DNA]</scope>
    <source>
        <strain evidence="2 3">MCA 2952</strain>
    </source>
</reference>
<protein>
    <recommendedName>
        <fullName evidence="1">SMP-30/Gluconolactonase/LRE-like region domain-containing protein</fullName>
    </recommendedName>
</protein>
<sequence>MKERQIEDRNSQPTQPRFKPASMLTIRNITTACLLSYAGFQYVHANTEPIQDLGRFLQLVPQAVFVDPHSFAVMGENATFRTNSSDSESFFNPTSTSPPFFQVFDESFFSVLGDSATIREIARNDTFAFAHEAPIYNEATDEFFFASNDGGPLGNSDINHSNVVSKISMAEVERQLAANAPNGTINVPVTSLNLPETVQMTNGGTGPYNSSLLLITSGRGPRPPSIVLVDPLSPSNTTVLLDNYFGRQFNSLNDIKVHPSGKIFFTDVTYGFINRFRPAPLMPNQVYRFDPITRATRVVATDFDKPNGIAFDAEGTTAYITDTGVAGGSQTEPATVYAFDVDPVTHAFKNRRALAYVDAGVPDGIQVDTKGNVYSGCGDGVQVWDSTGTLLGKFFLGTTSANMAFAGEGRLVILAETKIFLAKIAARGFPLGGRS</sequence>
<dbReference type="SUPFAM" id="SSF63829">
    <property type="entry name" value="Calcium-dependent phosphotriesterase"/>
    <property type="match status" value="1"/>
</dbReference>
<feature type="domain" description="SMP-30/Gluconolactonase/LRE-like region" evidence="1">
    <location>
        <begin position="202"/>
        <end position="409"/>
    </location>
</feature>
<dbReference type="InterPro" id="IPR011042">
    <property type="entry name" value="6-blade_b-propeller_TolB-like"/>
</dbReference>
<dbReference type="PANTHER" id="PTHR47064:SF2">
    <property type="entry name" value="SMP-30_GLUCONOLACTONASE_LRE-LIKE REGION DOMAIN-CONTAINING PROTEIN-RELATED"/>
    <property type="match status" value="1"/>
</dbReference>
<dbReference type="PANTHER" id="PTHR47064">
    <property type="entry name" value="PUTATIVE (AFU_ORTHOLOGUE AFUA_1G08990)-RELATED"/>
    <property type="match status" value="1"/>
</dbReference>